<reference evidence="8 9" key="1">
    <citation type="submission" date="2016-10" db="EMBL/GenBank/DDBJ databases">
        <authorList>
            <person name="de Groot N.N."/>
        </authorList>
    </citation>
    <scope>NUCLEOTIDE SEQUENCE [LARGE SCALE GENOMIC DNA]</scope>
    <source>
        <strain evidence="8 9">CGMCC 1.3702</strain>
    </source>
</reference>
<evidence type="ECO:0000259" key="7">
    <source>
        <dbReference type="PROSITE" id="PS00089"/>
    </source>
</evidence>
<dbReference type="InterPro" id="IPR013509">
    <property type="entry name" value="RNR_lsu_N"/>
</dbReference>
<dbReference type="InterPro" id="IPR013346">
    <property type="entry name" value="NrdE_NrdA_C"/>
</dbReference>
<dbReference type="AlphaFoldDB" id="A0A1I0X538"/>
<feature type="domain" description="Ribonucleotide reductase large subunit" evidence="7">
    <location>
        <begin position="593"/>
        <end position="615"/>
    </location>
</feature>
<evidence type="ECO:0000313" key="9">
    <source>
        <dbReference type="Proteomes" id="UP000198642"/>
    </source>
</evidence>
<evidence type="ECO:0000256" key="6">
    <source>
        <dbReference type="RuleBase" id="RU003410"/>
    </source>
</evidence>
<dbReference type="FunFam" id="3.20.70.20:FF:000014">
    <property type="entry name" value="Ribonucleoside-diphosphate reductase"/>
    <property type="match status" value="1"/>
</dbReference>
<dbReference type="Proteomes" id="UP000198642">
    <property type="component" value="Unassembled WGS sequence"/>
</dbReference>
<dbReference type="EC" id="1.17.4.1" evidence="2 6"/>
<dbReference type="EMBL" id="FOJW01000004">
    <property type="protein sequence ID" value="SFA96162.1"/>
    <property type="molecule type" value="Genomic_DNA"/>
</dbReference>
<evidence type="ECO:0000313" key="8">
    <source>
        <dbReference type="EMBL" id="SFA96162.1"/>
    </source>
</evidence>
<dbReference type="Pfam" id="PF02867">
    <property type="entry name" value="Ribonuc_red_lgC"/>
    <property type="match status" value="1"/>
</dbReference>
<dbReference type="GO" id="GO:0005971">
    <property type="term" value="C:ribonucleoside-diphosphate reductase complex"/>
    <property type="evidence" value="ECO:0007669"/>
    <property type="project" value="TreeGrafter"/>
</dbReference>
<comment type="function">
    <text evidence="6">Provides the precursors necessary for DNA synthesis. Catalyzes the biosynthesis of deoxyribonucleotides from the corresponding ribonucleotides.</text>
</comment>
<dbReference type="RefSeq" id="WP_090235445.1">
    <property type="nucleotide sequence ID" value="NZ_FOJW01000004.1"/>
</dbReference>
<dbReference type="CDD" id="cd01679">
    <property type="entry name" value="RNR_I"/>
    <property type="match status" value="1"/>
</dbReference>
<dbReference type="UniPathway" id="UPA00326"/>
<gene>
    <name evidence="8" type="ORF">SAMN04488072_104172</name>
</gene>
<dbReference type="SUPFAM" id="SSF48168">
    <property type="entry name" value="R1 subunit of ribonucleotide reductase, N-terminal domain"/>
    <property type="match status" value="1"/>
</dbReference>
<evidence type="ECO:0000256" key="5">
    <source>
        <dbReference type="ARBA" id="ARBA00047754"/>
    </source>
</evidence>
<name>A0A1I0X538_9BACI</name>
<evidence type="ECO:0000256" key="1">
    <source>
        <dbReference type="ARBA" id="ARBA00010406"/>
    </source>
</evidence>
<evidence type="ECO:0000256" key="4">
    <source>
        <dbReference type="ARBA" id="ARBA00023116"/>
    </source>
</evidence>
<protein>
    <recommendedName>
        <fullName evidence="2 6">Ribonucleoside-diphosphate reductase</fullName>
        <ecNumber evidence="2 6">1.17.4.1</ecNumber>
    </recommendedName>
</protein>
<keyword evidence="9" id="KW-1185">Reference proteome</keyword>
<organism evidence="8 9">
    <name type="scientific">Lentibacillus halodurans</name>
    <dbReference type="NCBI Taxonomy" id="237679"/>
    <lineage>
        <taxon>Bacteria</taxon>
        <taxon>Bacillati</taxon>
        <taxon>Bacillota</taxon>
        <taxon>Bacilli</taxon>
        <taxon>Bacillales</taxon>
        <taxon>Bacillaceae</taxon>
        <taxon>Lentibacillus</taxon>
    </lineage>
</organism>
<evidence type="ECO:0000256" key="2">
    <source>
        <dbReference type="ARBA" id="ARBA00012274"/>
    </source>
</evidence>
<dbReference type="Pfam" id="PF00317">
    <property type="entry name" value="Ribonuc_red_lgN"/>
    <property type="match status" value="1"/>
</dbReference>
<dbReference type="InterPro" id="IPR000788">
    <property type="entry name" value="RNR_lg_C"/>
</dbReference>
<keyword evidence="3 6" id="KW-0560">Oxidoreductase</keyword>
<dbReference type="Gene3D" id="3.20.70.20">
    <property type="match status" value="1"/>
</dbReference>
<dbReference type="NCBIfam" id="NF006665">
    <property type="entry name" value="PRK09209.1"/>
    <property type="match status" value="1"/>
</dbReference>
<dbReference type="InterPro" id="IPR008926">
    <property type="entry name" value="RNR_R1-su_N"/>
</dbReference>
<sequence>MTTTVTDDLTQLIDRATEGLKVDKEAFLEKVHKPGSDINKDHLIKRALENIDEANPDWAFAAARLYLQTLYEQAAANRGYGSTRQYGDFYELIQILTEKGIYTDRLLQTYTKEEMDYFAEMIQPERDLLFNYLGLYTLATRYLATDHDKHTYELPQERWMVIAMHLMQDEDRSYRSRYVAEAYWALSNLYMTVATPTLTNAGKTHGQLSSCFIDTVDDNLQSIYDSNTDIAKLSKNGGGIGVYMGKVRGRGSSIKGFKGMSSGVVPWIKQLNNTAVSVDQLGTRKGAIAIYLDVWHSDIESFLDLKLNNGDERLRAHDIFTGVSLPDYFMEQVEKRGNWYLFDPHEVRQVMGYSLEDFYDEEKGAGSWRERYLECVQSNQLTKRVVPAIDIMKRIMKSQLESGTPFMFYRDEVNRQNSNPHNGMIYCSNLCTEITQNQSPTEFLEEVTEADGTIVKKYKPGDYVVCNLSSINLGRAVPDQVLERLINIQVRMLDNVIDINTLPLKQTQMTNQKYRAIGLGTFGWHHLLAKQNIRWESNEAVEYADQLYEKIAYLTIKTSMELSKEKGSYPAFEGSTWQSGHYFTNKGYSGEKWNELKRDVAANGIRNGYLMAVAPNSSTSMIAGSSASIDPVFQPFYFEEKKDFKIAVTAPELDHNTYDIYRRSAYILDQRWSVRQNAARQKHIDQSISFNFYVPNTIKASVLLDLHLQAWKEGLKTTYYVRSTSNDVEECEWCQS</sequence>
<dbReference type="SUPFAM" id="SSF51998">
    <property type="entry name" value="PFL-like glycyl radical enzymes"/>
    <property type="match status" value="1"/>
</dbReference>
<dbReference type="PANTHER" id="PTHR11573:SF6">
    <property type="entry name" value="RIBONUCLEOSIDE-DIPHOSPHATE REDUCTASE LARGE SUBUNIT"/>
    <property type="match status" value="1"/>
</dbReference>
<dbReference type="PRINTS" id="PR01183">
    <property type="entry name" value="RIBORDTASEM1"/>
</dbReference>
<dbReference type="GO" id="GO:0005524">
    <property type="term" value="F:ATP binding"/>
    <property type="evidence" value="ECO:0007669"/>
    <property type="project" value="InterPro"/>
</dbReference>
<dbReference type="STRING" id="237679.SAMN04488072_104172"/>
<dbReference type="InterPro" id="IPR039718">
    <property type="entry name" value="Rrm1"/>
</dbReference>
<comment type="catalytic activity">
    <reaction evidence="5 6">
        <text>a 2'-deoxyribonucleoside 5'-diphosphate + [thioredoxin]-disulfide + H2O = a ribonucleoside 5'-diphosphate + [thioredoxin]-dithiol</text>
        <dbReference type="Rhea" id="RHEA:23252"/>
        <dbReference type="Rhea" id="RHEA-COMP:10698"/>
        <dbReference type="Rhea" id="RHEA-COMP:10700"/>
        <dbReference type="ChEBI" id="CHEBI:15377"/>
        <dbReference type="ChEBI" id="CHEBI:29950"/>
        <dbReference type="ChEBI" id="CHEBI:50058"/>
        <dbReference type="ChEBI" id="CHEBI:57930"/>
        <dbReference type="ChEBI" id="CHEBI:73316"/>
        <dbReference type="EC" id="1.17.4.1"/>
    </reaction>
</comment>
<dbReference type="NCBIfam" id="TIGR02506">
    <property type="entry name" value="NrdE_NrdA"/>
    <property type="match status" value="1"/>
</dbReference>
<accession>A0A1I0X538</accession>
<evidence type="ECO:0000256" key="3">
    <source>
        <dbReference type="ARBA" id="ARBA00023002"/>
    </source>
</evidence>
<dbReference type="GO" id="GO:0009263">
    <property type="term" value="P:deoxyribonucleotide biosynthetic process"/>
    <property type="evidence" value="ECO:0007669"/>
    <property type="project" value="UniProtKB-KW"/>
</dbReference>
<dbReference type="OrthoDB" id="9762933at2"/>
<dbReference type="GO" id="GO:0004748">
    <property type="term" value="F:ribonucleoside-diphosphate reductase activity, thioredoxin disulfide as acceptor"/>
    <property type="evidence" value="ECO:0007669"/>
    <property type="project" value="UniProtKB-EC"/>
</dbReference>
<comment type="similarity">
    <text evidence="1 6">Belongs to the ribonucleoside diphosphate reductase large chain family.</text>
</comment>
<proteinExistence type="inferred from homology"/>
<dbReference type="PROSITE" id="PS00089">
    <property type="entry name" value="RIBORED_LARGE"/>
    <property type="match status" value="1"/>
</dbReference>
<dbReference type="PANTHER" id="PTHR11573">
    <property type="entry name" value="RIBONUCLEOSIDE-DIPHOSPHATE REDUCTASE LARGE CHAIN"/>
    <property type="match status" value="1"/>
</dbReference>
<keyword evidence="4 6" id="KW-0215">Deoxyribonucleotide synthesis</keyword>